<feature type="transmembrane region" description="Helical" evidence="1">
    <location>
        <begin position="12"/>
        <end position="33"/>
    </location>
</feature>
<dbReference type="EMBL" id="CAJHUC010000283">
    <property type="protein sequence ID" value="CAD7694934.1"/>
    <property type="molecule type" value="Genomic_DNA"/>
</dbReference>
<keyword evidence="3" id="KW-1185">Reference proteome</keyword>
<evidence type="ECO:0000313" key="2">
    <source>
        <dbReference type="EMBL" id="CAD7694934.1"/>
    </source>
</evidence>
<reference evidence="2" key="1">
    <citation type="submission" date="2020-12" db="EMBL/GenBank/DDBJ databases">
        <authorList>
            <person name="Iha C."/>
        </authorList>
    </citation>
    <scope>NUCLEOTIDE SEQUENCE</scope>
</reference>
<evidence type="ECO:0000313" key="3">
    <source>
        <dbReference type="Proteomes" id="UP000708148"/>
    </source>
</evidence>
<evidence type="ECO:0000256" key="1">
    <source>
        <dbReference type="SAM" id="Phobius"/>
    </source>
</evidence>
<proteinExistence type="predicted"/>
<gene>
    <name evidence="2" type="ORF">OSTQU699_LOCUS295</name>
</gene>
<keyword evidence="1" id="KW-0812">Transmembrane</keyword>
<organism evidence="2 3">
    <name type="scientific">Ostreobium quekettii</name>
    <dbReference type="NCBI Taxonomy" id="121088"/>
    <lineage>
        <taxon>Eukaryota</taxon>
        <taxon>Viridiplantae</taxon>
        <taxon>Chlorophyta</taxon>
        <taxon>core chlorophytes</taxon>
        <taxon>Ulvophyceae</taxon>
        <taxon>TCBD clade</taxon>
        <taxon>Bryopsidales</taxon>
        <taxon>Ostreobineae</taxon>
        <taxon>Ostreobiaceae</taxon>
        <taxon>Ostreobium</taxon>
    </lineage>
</organism>
<keyword evidence="1" id="KW-1133">Transmembrane helix</keyword>
<accession>A0A8S1ING2</accession>
<keyword evidence="1" id="KW-0472">Membrane</keyword>
<dbReference type="Proteomes" id="UP000708148">
    <property type="component" value="Unassembled WGS sequence"/>
</dbReference>
<name>A0A8S1ING2_9CHLO</name>
<dbReference type="AlphaFoldDB" id="A0A8S1ING2"/>
<comment type="caution">
    <text evidence="2">The sequence shown here is derived from an EMBL/GenBank/DDBJ whole genome shotgun (WGS) entry which is preliminary data.</text>
</comment>
<feature type="transmembrane region" description="Helical" evidence="1">
    <location>
        <begin position="450"/>
        <end position="471"/>
    </location>
</feature>
<sequence length="552" mass="60822">MSMDIVMPLGVGATNVVMAMVVLLMEIVIIACYRSIYADWAKGQVRKGKGFKGPFNVSTPEETVLEIVWHMKWSEHKVMLLNLLALSGLMIGGLLLAESSISACDVTLVENAATKNWNEDSALSPGRREELFRQVIDDQVTLNECRGVDMSDMTELTGECSQAASIPALYAAAVKKMKGKETPKIEFTKIDQDDDVDVDFVLYGNLVVQPVTNSHVRSVGHQANYTFSKCQLEGGDPLSADPARPCGPKEQEVVELEVYRGTPGYDGGDQVFLVEQASGNWSIVLNWDSENTTIPLHGFNCSRMAIHQGKIGACMRHKKPAPVQNETLLEMLRPYLTMVDLMRSDVVIVDFWHRQGLQNLTIAREDGVYWLSSYVVANASTELGWDDSSLEVLASMMENVADVYLNGDGADASTGAAAIAMYALGFMLAGTTIMDVGRFEARACIELADWSLLTALLIFMGAIAVMARIAARKETAVHMPMTARSWFNLGAREQDMGHECNREWNGHPYVYGLATTLEGEQHIGYTQIPEPVNVELQIRSCRKQQSSWKGAS</sequence>
<protein>
    <submittedName>
        <fullName evidence="2">Uncharacterized protein</fullName>
    </submittedName>
</protein>